<sequence>MTRDAAAGTSVTSRLASALRTSSLLRPRTVRSIVQLAVVFFLVLLLLSAGGSAVGRRLVAAAQHDLQTRLIPAQKTTDNLIKAYVDQETGQRGYLITGAVEFLEPYRAGESAAATALADLKDFLSREGEGTRLVGVVEAAALEWQTKAAKPGITARRPGAIPADQLQRFAAEGKALFDRLRSGLAGLSDHVDGLVSQELGRIASAQRAAYVVNGLAIVLAIAVTVLSIPTLRRLITLPLERLVAQVQVVADGSYDHAIAPGGPTEINQLAEAVEKMRASLVRNSRDLLAARQVLAVNDERARMAADLQERTIQRVFALGLMLSSAAAREPRNAHTYLPFIEETDAVIRELRGVIFDISQDDRATASGQPD</sequence>
<feature type="domain" description="HAMP" evidence="4">
    <location>
        <begin position="233"/>
        <end position="285"/>
    </location>
</feature>
<dbReference type="InterPro" id="IPR007891">
    <property type="entry name" value="CHASE3"/>
</dbReference>
<evidence type="ECO:0000259" key="4">
    <source>
        <dbReference type="PROSITE" id="PS50885"/>
    </source>
</evidence>
<accession>A0ABP4RGD7</accession>
<name>A0ABP4RGD7_9ACTN</name>
<evidence type="ECO:0000256" key="2">
    <source>
        <dbReference type="ARBA" id="ARBA00022989"/>
    </source>
</evidence>
<dbReference type="Pfam" id="PF00672">
    <property type="entry name" value="HAMP"/>
    <property type="match status" value="1"/>
</dbReference>
<protein>
    <recommendedName>
        <fullName evidence="4">HAMP domain-containing protein</fullName>
    </recommendedName>
</protein>
<dbReference type="Pfam" id="PF05227">
    <property type="entry name" value="CHASE3"/>
    <property type="match status" value="1"/>
</dbReference>
<proteinExistence type="predicted"/>
<keyword evidence="6" id="KW-1185">Reference proteome</keyword>
<dbReference type="PROSITE" id="PS50885">
    <property type="entry name" value="HAMP"/>
    <property type="match status" value="1"/>
</dbReference>
<evidence type="ECO:0000256" key="1">
    <source>
        <dbReference type="ARBA" id="ARBA00022692"/>
    </source>
</evidence>
<dbReference type="Proteomes" id="UP001501319">
    <property type="component" value="Unassembled WGS sequence"/>
</dbReference>
<dbReference type="EMBL" id="BAAANE010000007">
    <property type="protein sequence ID" value="GAA1648245.1"/>
    <property type="molecule type" value="Genomic_DNA"/>
</dbReference>
<dbReference type="CDD" id="cd06225">
    <property type="entry name" value="HAMP"/>
    <property type="match status" value="1"/>
</dbReference>
<keyword evidence="3" id="KW-0472">Membrane</keyword>
<dbReference type="Gene3D" id="6.10.340.10">
    <property type="match status" value="1"/>
</dbReference>
<dbReference type="SUPFAM" id="SSF158472">
    <property type="entry name" value="HAMP domain-like"/>
    <property type="match status" value="1"/>
</dbReference>
<organism evidence="5 6">
    <name type="scientific">Kribbella alba</name>
    <dbReference type="NCBI Taxonomy" id="190197"/>
    <lineage>
        <taxon>Bacteria</taxon>
        <taxon>Bacillati</taxon>
        <taxon>Actinomycetota</taxon>
        <taxon>Actinomycetes</taxon>
        <taxon>Propionibacteriales</taxon>
        <taxon>Kribbellaceae</taxon>
        <taxon>Kribbella</taxon>
    </lineage>
</organism>
<dbReference type="SMART" id="SM00304">
    <property type="entry name" value="HAMP"/>
    <property type="match status" value="1"/>
</dbReference>
<comment type="caution">
    <text evidence="5">The sequence shown here is derived from an EMBL/GenBank/DDBJ whole genome shotgun (WGS) entry which is preliminary data.</text>
</comment>
<evidence type="ECO:0000256" key="3">
    <source>
        <dbReference type="SAM" id="Phobius"/>
    </source>
</evidence>
<feature type="transmembrane region" description="Helical" evidence="3">
    <location>
        <begin position="208"/>
        <end position="228"/>
    </location>
</feature>
<dbReference type="RefSeq" id="WP_344113811.1">
    <property type="nucleotide sequence ID" value="NZ_BAAANE010000007.1"/>
</dbReference>
<keyword evidence="1 3" id="KW-0812">Transmembrane</keyword>
<evidence type="ECO:0000313" key="6">
    <source>
        <dbReference type="Proteomes" id="UP001501319"/>
    </source>
</evidence>
<gene>
    <name evidence="5" type="ORF">GCM10009744_44520</name>
</gene>
<reference evidence="6" key="1">
    <citation type="journal article" date="2019" name="Int. J. Syst. Evol. Microbiol.">
        <title>The Global Catalogue of Microorganisms (GCM) 10K type strain sequencing project: providing services to taxonomists for standard genome sequencing and annotation.</title>
        <authorList>
            <consortium name="The Broad Institute Genomics Platform"/>
            <consortium name="The Broad Institute Genome Sequencing Center for Infectious Disease"/>
            <person name="Wu L."/>
            <person name="Ma J."/>
        </authorList>
    </citation>
    <scope>NUCLEOTIDE SEQUENCE [LARGE SCALE GENOMIC DNA]</scope>
    <source>
        <strain evidence="6">JCM 14306</strain>
    </source>
</reference>
<keyword evidence="2 3" id="KW-1133">Transmembrane helix</keyword>
<feature type="transmembrane region" description="Helical" evidence="3">
    <location>
        <begin position="34"/>
        <end position="54"/>
    </location>
</feature>
<dbReference type="InterPro" id="IPR003660">
    <property type="entry name" value="HAMP_dom"/>
</dbReference>
<evidence type="ECO:0000313" key="5">
    <source>
        <dbReference type="EMBL" id="GAA1648245.1"/>
    </source>
</evidence>